<protein>
    <submittedName>
        <fullName evidence="2">Uncharacterized protein</fullName>
    </submittedName>
</protein>
<feature type="compositionally biased region" description="Polar residues" evidence="1">
    <location>
        <begin position="39"/>
        <end position="48"/>
    </location>
</feature>
<evidence type="ECO:0000313" key="2">
    <source>
        <dbReference type="EMBL" id="KAK5118887.1"/>
    </source>
</evidence>
<organism evidence="2 3">
    <name type="scientific">Meristemomyces frigidus</name>
    <dbReference type="NCBI Taxonomy" id="1508187"/>
    <lineage>
        <taxon>Eukaryota</taxon>
        <taxon>Fungi</taxon>
        <taxon>Dikarya</taxon>
        <taxon>Ascomycota</taxon>
        <taxon>Pezizomycotina</taxon>
        <taxon>Dothideomycetes</taxon>
        <taxon>Dothideomycetidae</taxon>
        <taxon>Mycosphaerellales</taxon>
        <taxon>Teratosphaeriaceae</taxon>
        <taxon>Meristemomyces</taxon>
    </lineage>
</organism>
<dbReference type="Proteomes" id="UP001310890">
    <property type="component" value="Unassembled WGS sequence"/>
</dbReference>
<gene>
    <name evidence="2" type="ORF">LTR62_000097</name>
</gene>
<evidence type="ECO:0000313" key="3">
    <source>
        <dbReference type="Proteomes" id="UP001310890"/>
    </source>
</evidence>
<dbReference type="EMBL" id="JAVRRL010000001">
    <property type="protein sequence ID" value="KAK5118887.1"/>
    <property type="molecule type" value="Genomic_DNA"/>
</dbReference>
<feature type="compositionally biased region" description="Low complexity" evidence="1">
    <location>
        <begin position="114"/>
        <end position="128"/>
    </location>
</feature>
<feature type="compositionally biased region" description="Basic and acidic residues" evidence="1">
    <location>
        <begin position="238"/>
        <end position="255"/>
    </location>
</feature>
<evidence type="ECO:0000256" key="1">
    <source>
        <dbReference type="SAM" id="MobiDB-lite"/>
    </source>
</evidence>
<reference evidence="2" key="1">
    <citation type="submission" date="2023-08" db="EMBL/GenBank/DDBJ databases">
        <title>Black Yeasts Isolated from many extreme environments.</title>
        <authorList>
            <person name="Coleine C."/>
            <person name="Stajich J.E."/>
            <person name="Selbmann L."/>
        </authorList>
    </citation>
    <scope>NUCLEOTIDE SEQUENCE</scope>
    <source>
        <strain evidence="2">CCFEE 5401</strain>
    </source>
</reference>
<dbReference type="AlphaFoldDB" id="A0AAN7YNN3"/>
<feature type="region of interest" description="Disordered" evidence="1">
    <location>
        <begin position="233"/>
        <end position="255"/>
    </location>
</feature>
<accession>A0AAN7YNN3</accession>
<proteinExistence type="predicted"/>
<sequence length="255" mass="28336">MSQDYSARTLTPPSAHDLRGYDPNSAFPGRHHVDFNRSARAQTTSRTYSPMDRTRNESGPAAHTERGRYTASPEPYRSSPRAPRPTGMRHATPPPPMMSTASSRRDMFPSMDASSRPSPRSRQVSSSRIFSPDDIRRMPASYEPAPRRGSSSQTTAPRAPYTTRHISPADIGRDSRRGRSPTPAPAPIYSGRNARYEEALRRTAGPGTERRESSTWYPFSADHVGGWGVSIEIGSGGDGRRQRPAERSVRRVWID</sequence>
<feature type="region of interest" description="Disordered" evidence="1">
    <location>
        <begin position="1"/>
        <end position="217"/>
    </location>
</feature>
<comment type="caution">
    <text evidence="2">The sequence shown here is derived from an EMBL/GenBank/DDBJ whole genome shotgun (WGS) entry which is preliminary data.</text>
</comment>
<name>A0AAN7YNN3_9PEZI</name>
<feature type="compositionally biased region" description="Polar residues" evidence="1">
    <location>
        <begin position="1"/>
        <end position="12"/>
    </location>
</feature>